<reference evidence="2" key="1">
    <citation type="submission" date="2021-05" db="EMBL/GenBank/DDBJ databases">
        <authorList>
            <person name="Alioto T."/>
            <person name="Alioto T."/>
            <person name="Gomez Garrido J."/>
        </authorList>
    </citation>
    <scope>NUCLEOTIDE SEQUENCE</scope>
</reference>
<feature type="compositionally biased region" description="Low complexity" evidence="1">
    <location>
        <begin position="445"/>
        <end position="457"/>
    </location>
</feature>
<feature type="region of interest" description="Disordered" evidence="1">
    <location>
        <begin position="440"/>
        <end position="480"/>
    </location>
</feature>
<feature type="region of interest" description="Disordered" evidence="1">
    <location>
        <begin position="333"/>
        <end position="352"/>
    </location>
</feature>
<dbReference type="AlphaFoldDB" id="A0A8D8ZBT5"/>
<sequence length="498" mass="57061">MPYMSEETYANKSVYFDEHYYKTNLSHTLNYEAVSCQDKESTDHSFQNPVIERVPTIGDNIYTHLWKVTENRVRFEDEKYNSKGVLRESRRSNDFLEKVNILKQKLNIIDDYKVNTEIYEKAKHLIDVDSLEVQTRKSPCRTPTKQNKRNIIDERHFKFQPTRPLFILGKDQKQEANIRPLKVDSSNSLSASSEKCLKPYTQIHEEFKDFTNSGGDSQSQRVSVVIENTRTPTRSENNIFRNVLIEAKFDPDSIDGIQLDKTDTQDDLLNILLKQEKNSLVKQENGWIEEGNYYDTVDNTETISVDIENNAEENESLDQVNDGTSSDPTFLSCETSSTDETGVDEQMSEPDLKPEEIESVVEATEKTCIKNQGDSEVGILNLPIYKSTPVKNGNLVKFKAKSFLKTKLNMKENEILQVLKEVKEIDSIAKKLNKTSYDLTTPDTSGISSSHSLIESSTPGRENWRLRESDRSKSSSSSCKLKPNCLIHATCFLLFTFR</sequence>
<feature type="compositionally biased region" description="Basic and acidic residues" evidence="1">
    <location>
        <begin position="462"/>
        <end position="473"/>
    </location>
</feature>
<protein>
    <submittedName>
        <fullName evidence="2">Uncharacterized protein</fullName>
    </submittedName>
</protein>
<dbReference type="EMBL" id="HBUF01459675">
    <property type="protein sequence ID" value="CAG6744099.1"/>
    <property type="molecule type" value="Transcribed_RNA"/>
</dbReference>
<name>A0A8D8ZBT5_9HEMI</name>
<accession>A0A8D8ZBT5</accession>
<evidence type="ECO:0000256" key="1">
    <source>
        <dbReference type="SAM" id="MobiDB-lite"/>
    </source>
</evidence>
<organism evidence="2">
    <name type="scientific">Cacopsylla melanoneura</name>
    <dbReference type="NCBI Taxonomy" id="428564"/>
    <lineage>
        <taxon>Eukaryota</taxon>
        <taxon>Metazoa</taxon>
        <taxon>Ecdysozoa</taxon>
        <taxon>Arthropoda</taxon>
        <taxon>Hexapoda</taxon>
        <taxon>Insecta</taxon>
        <taxon>Pterygota</taxon>
        <taxon>Neoptera</taxon>
        <taxon>Paraneoptera</taxon>
        <taxon>Hemiptera</taxon>
        <taxon>Sternorrhyncha</taxon>
        <taxon>Psylloidea</taxon>
        <taxon>Psyllidae</taxon>
        <taxon>Psyllinae</taxon>
        <taxon>Cacopsylla</taxon>
    </lineage>
</organism>
<evidence type="ECO:0000313" key="2">
    <source>
        <dbReference type="EMBL" id="CAG6744099.1"/>
    </source>
</evidence>
<proteinExistence type="predicted"/>